<dbReference type="RefSeq" id="WP_252864874.1">
    <property type="nucleotide sequence ID" value="NZ_UARG01000017.1"/>
</dbReference>
<name>A0A2X2RPM8_CAPOC</name>
<dbReference type="Proteomes" id="UP000249891">
    <property type="component" value="Unassembled WGS sequence"/>
</dbReference>
<evidence type="ECO:0008006" key="4">
    <source>
        <dbReference type="Google" id="ProtNLM"/>
    </source>
</evidence>
<feature type="signal peptide" evidence="1">
    <location>
        <begin position="1"/>
        <end position="17"/>
    </location>
</feature>
<accession>A0A2X2RPM8</accession>
<feature type="chain" id="PRO_5015936523" description="Lipoprotein" evidence="1">
    <location>
        <begin position="18"/>
        <end position="158"/>
    </location>
</feature>
<proteinExistence type="predicted"/>
<dbReference type="EMBL" id="UARG01000017">
    <property type="protein sequence ID" value="SQA78583.1"/>
    <property type="molecule type" value="Genomic_DNA"/>
</dbReference>
<protein>
    <recommendedName>
        <fullName evidence="4">Lipoprotein</fullName>
    </recommendedName>
</protein>
<dbReference type="PROSITE" id="PS51257">
    <property type="entry name" value="PROKAR_LIPOPROTEIN"/>
    <property type="match status" value="1"/>
</dbReference>
<organism evidence="2 3">
    <name type="scientific">Capnocytophaga ochracea</name>
    <dbReference type="NCBI Taxonomy" id="1018"/>
    <lineage>
        <taxon>Bacteria</taxon>
        <taxon>Pseudomonadati</taxon>
        <taxon>Bacteroidota</taxon>
        <taxon>Flavobacteriia</taxon>
        <taxon>Flavobacteriales</taxon>
        <taxon>Flavobacteriaceae</taxon>
        <taxon>Capnocytophaga</taxon>
    </lineage>
</organism>
<gene>
    <name evidence="2" type="ORF">NCTC11546_01823</name>
</gene>
<dbReference type="AlphaFoldDB" id="A0A2X2RPM8"/>
<sequence>MKRMLFLLFLTMSIACSKENTESRDPICMNEPPTLTIIVMNNRMDRKELVYSFRNVTEKATLYKRVDNKRVDISKCHVANGNIAIASAGRALKTFYTTNVETFYLEYNNKIDTLQIKGNYYDSTGCGDAASLVELYFNHKKIELNLISDHTYLIDNTK</sequence>
<evidence type="ECO:0000313" key="2">
    <source>
        <dbReference type="EMBL" id="SQA78583.1"/>
    </source>
</evidence>
<evidence type="ECO:0000256" key="1">
    <source>
        <dbReference type="SAM" id="SignalP"/>
    </source>
</evidence>
<evidence type="ECO:0000313" key="3">
    <source>
        <dbReference type="Proteomes" id="UP000249891"/>
    </source>
</evidence>
<reference evidence="2 3" key="1">
    <citation type="submission" date="2018-06" db="EMBL/GenBank/DDBJ databases">
        <authorList>
            <consortium name="Pathogen Informatics"/>
            <person name="Doyle S."/>
        </authorList>
    </citation>
    <scope>NUCLEOTIDE SEQUENCE [LARGE SCALE GENOMIC DNA]</scope>
    <source>
        <strain evidence="2 3">NCTC11546</strain>
    </source>
</reference>
<keyword evidence="1" id="KW-0732">Signal</keyword>